<feature type="transmembrane region" description="Helical" evidence="1">
    <location>
        <begin position="90"/>
        <end position="110"/>
    </location>
</feature>
<gene>
    <name evidence="2" type="ORF">GM668_00380</name>
</gene>
<dbReference type="InterPro" id="IPR016024">
    <property type="entry name" value="ARM-type_fold"/>
</dbReference>
<dbReference type="InterPro" id="IPR011989">
    <property type="entry name" value="ARM-like"/>
</dbReference>
<protein>
    <recommendedName>
        <fullName evidence="4">HEAT repeat domain-containing protein</fullName>
    </recommendedName>
</protein>
<feature type="transmembrane region" description="Helical" evidence="1">
    <location>
        <begin position="36"/>
        <end position="55"/>
    </location>
</feature>
<keyword evidence="1" id="KW-0812">Transmembrane</keyword>
<organism evidence="2 3">
    <name type="scientific">Pseudoduganella ginsengisoli</name>
    <dbReference type="NCBI Taxonomy" id="1462440"/>
    <lineage>
        <taxon>Bacteria</taxon>
        <taxon>Pseudomonadati</taxon>
        <taxon>Pseudomonadota</taxon>
        <taxon>Betaproteobacteria</taxon>
        <taxon>Burkholderiales</taxon>
        <taxon>Oxalobacteraceae</taxon>
        <taxon>Telluria group</taxon>
        <taxon>Pseudoduganella</taxon>
    </lineage>
</organism>
<keyword evidence="3" id="KW-1185">Reference proteome</keyword>
<evidence type="ECO:0008006" key="4">
    <source>
        <dbReference type="Google" id="ProtNLM"/>
    </source>
</evidence>
<dbReference type="Gene3D" id="1.25.10.10">
    <property type="entry name" value="Leucine-rich Repeat Variant"/>
    <property type="match status" value="1"/>
</dbReference>
<comment type="caution">
    <text evidence="2">The sequence shown here is derived from an EMBL/GenBank/DDBJ whole genome shotgun (WGS) entry which is preliminary data.</text>
</comment>
<feature type="transmembrane region" description="Helical" evidence="1">
    <location>
        <begin position="62"/>
        <end position="84"/>
    </location>
</feature>
<name>A0A6L6PSU9_9BURK</name>
<keyword evidence="1" id="KW-1133">Transmembrane helix</keyword>
<evidence type="ECO:0000313" key="2">
    <source>
        <dbReference type="EMBL" id="MTW00535.1"/>
    </source>
</evidence>
<dbReference type="SUPFAM" id="SSF48371">
    <property type="entry name" value="ARM repeat"/>
    <property type="match status" value="1"/>
</dbReference>
<evidence type="ECO:0000313" key="3">
    <source>
        <dbReference type="Proteomes" id="UP000484015"/>
    </source>
</evidence>
<dbReference type="Proteomes" id="UP000484015">
    <property type="component" value="Unassembled WGS sequence"/>
</dbReference>
<reference evidence="2 3" key="1">
    <citation type="submission" date="2019-11" db="EMBL/GenBank/DDBJ databases">
        <title>Type strains purchased from KCTC, JCM and DSMZ.</title>
        <authorList>
            <person name="Lu H."/>
        </authorList>
    </citation>
    <scope>NUCLEOTIDE SEQUENCE [LARGE SCALE GENOMIC DNA]</scope>
    <source>
        <strain evidence="2 3">KCTC 42409</strain>
    </source>
</reference>
<accession>A0A6L6PSU9</accession>
<evidence type="ECO:0000256" key="1">
    <source>
        <dbReference type="SAM" id="Phobius"/>
    </source>
</evidence>
<dbReference type="RefSeq" id="WP_155436962.1">
    <property type="nucleotide sequence ID" value="NZ_WNLA01000001.1"/>
</dbReference>
<dbReference type="OrthoDB" id="7059731at2"/>
<dbReference type="EMBL" id="WNLA01000001">
    <property type="protein sequence ID" value="MTW00535.1"/>
    <property type="molecule type" value="Genomic_DNA"/>
</dbReference>
<proteinExistence type="predicted"/>
<sequence>MPDTVTDTNAAPAAAHTQRPHAAAGAVDWNQRAGPLFKFGLAVGFALIALGMVAIKLVLLNSVVAILVICAGLGIILGAFGSVVTISIPIQSVTVVGVAGITVFLFSMLLDRLAERYVRVTIGGDIVDAQVEFVGDRNYLGAFQKSEHFYDFIIFGSEIKRPYLSLYITTADKREFLFECISRDAISPQLASGSTLSWRFYKEKGILINSMDNKRIADIGQCREAAAQQASWVQSGLALLTAWLPAAYAQPAGSAKPQAQNRSYSPYFEQFTSGTSHVRRSARTSLAEEGLPAVEPLLSNFAEGHDNYQTRLGTVVTLTEMIRKNKSMRPEIIGRLSEDDIRRLTDAVADEDKTIRVYASEFLYELGDPRTIDAVQRIYHHASEDGRYNLLLVLKGAIPYSNAMQKREAALFASRIRAEAPPRTSALAQSVADMAR</sequence>
<dbReference type="AlphaFoldDB" id="A0A6L6PSU9"/>
<keyword evidence="1" id="KW-0472">Membrane</keyword>